<dbReference type="GO" id="GO:0005829">
    <property type="term" value="C:cytosol"/>
    <property type="evidence" value="ECO:0007669"/>
    <property type="project" value="TreeGrafter"/>
</dbReference>
<feature type="non-terminal residue" evidence="1">
    <location>
        <position position="1"/>
    </location>
</feature>
<accession>A0A5C6M1F3</accession>
<dbReference type="AlphaFoldDB" id="A0A5C6M1F3"/>
<gene>
    <name evidence="1" type="ORF">E3A20_24410</name>
</gene>
<evidence type="ECO:0008006" key="3">
    <source>
        <dbReference type="Google" id="ProtNLM"/>
    </source>
</evidence>
<dbReference type="PANTHER" id="PTHR33221">
    <property type="entry name" value="WINGED HELIX-TURN-HELIX TRANSCRIPTIONAL REGULATOR, RRF2 FAMILY"/>
    <property type="match status" value="1"/>
</dbReference>
<dbReference type="EMBL" id="SRHE01000673">
    <property type="protein sequence ID" value="TWW08428.1"/>
    <property type="molecule type" value="Genomic_DNA"/>
</dbReference>
<keyword evidence="2" id="KW-1185">Reference proteome</keyword>
<dbReference type="InterPro" id="IPR030489">
    <property type="entry name" value="TR_Rrf2-type_CS"/>
</dbReference>
<dbReference type="InterPro" id="IPR000944">
    <property type="entry name" value="Tscrpt_reg_Rrf2"/>
</dbReference>
<proteinExistence type="predicted"/>
<dbReference type="Pfam" id="PF02082">
    <property type="entry name" value="Rrf2"/>
    <property type="match status" value="1"/>
</dbReference>
<sequence>LVRGGLVTAQRGPNGGFQLNRNPSDLTVWEIVDVLEPVPRITACPLGLKSHSGQLCPLHRSLDHTYALVEAQFRGMTVSQLLAQPGTVSPLCEESPIIPLTGLLQSAVSAGPACDQGNC</sequence>
<dbReference type="SUPFAM" id="SSF46785">
    <property type="entry name" value="Winged helix' DNA-binding domain"/>
    <property type="match status" value="1"/>
</dbReference>
<name>A0A5C6M1F3_9PLAN</name>
<evidence type="ECO:0000313" key="1">
    <source>
        <dbReference type="EMBL" id="TWW08428.1"/>
    </source>
</evidence>
<dbReference type="InterPro" id="IPR036390">
    <property type="entry name" value="WH_DNA-bd_sf"/>
</dbReference>
<dbReference type="PANTHER" id="PTHR33221:SF13">
    <property type="entry name" value="TRANSCRIPTIONAL REGULATOR-RELATED"/>
    <property type="match status" value="1"/>
</dbReference>
<reference evidence="1 2" key="2">
    <citation type="submission" date="2019-08" db="EMBL/GenBank/DDBJ databases">
        <authorList>
            <person name="Henke P."/>
        </authorList>
    </citation>
    <scope>NUCLEOTIDE SEQUENCE [LARGE SCALE GENOMIC DNA]</scope>
    <source>
        <strain evidence="1">Phe10_nw2017</strain>
    </source>
</reference>
<dbReference type="Gene3D" id="1.10.10.10">
    <property type="entry name" value="Winged helix-like DNA-binding domain superfamily/Winged helix DNA-binding domain"/>
    <property type="match status" value="1"/>
</dbReference>
<evidence type="ECO:0000313" key="2">
    <source>
        <dbReference type="Proteomes" id="UP000321083"/>
    </source>
</evidence>
<comment type="caution">
    <text evidence="1">The sequence shown here is derived from an EMBL/GenBank/DDBJ whole genome shotgun (WGS) entry which is preliminary data.</text>
</comment>
<dbReference type="InterPro" id="IPR036388">
    <property type="entry name" value="WH-like_DNA-bd_sf"/>
</dbReference>
<reference evidence="1 2" key="1">
    <citation type="submission" date="2019-08" db="EMBL/GenBank/DDBJ databases">
        <title>100 year-old enigma solved: identification of Planctomyces bekefii, the type genus and species of the phylum Planctomycetes.</title>
        <authorList>
            <person name="Svetlana D.N."/>
            <person name="Overmann J."/>
        </authorList>
    </citation>
    <scope>NUCLEOTIDE SEQUENCE [LARGE SCALE GENOMIC DNA]</scope>
    <source>
        <strain evidence="1">Phe10_nw2017</strain>
    </source>
</reference>
<dbReference type="Proteomes" id="UP000321083">
    <property type="component" value="Unassembled WGS sequence"/>
</dbReference>
<organism evidence="1 2">
    <name type="scientific">Planctomyces bekefii</name>
    <dbReference type="NCBI Taxonomy" id="1653850"/>
    <lineage>
        <taxon>Bacteria</taxon>
        <taxon>Pseudomonadati</taxon>
        <taxon>Planctomycetota</taxon>
        <taxon>Planctomycetia</taxon>
        <taxon>Planctomycetales</taxon>
        <taxon>Planctomycetaceae</taxon>
        <taxon>Planctomyces</taxon>
    </lineage>
</organism>
<dbReference type="PROSITE" id="PS51197">
    <property type="entry name" value="HTH_RRF2_2"/>
    <property type="match status" value="1"/>
</dbReference>
<protein>
    <recommendedName>
        <fullName evidence="3">Rrf2 family transcriptional regulator</fullName>
    </recommendedName>
</protein>
<dbReference type="GO" id="GO:0003700">
    <property type="term" value="F:DNA-binding transcription factor activity"/>
    <property type="evidence" value="ECO:0007669"/>
    <property type="project" value="TreeGrafter"/>
</dbReference>
<dbReference type="PROSITE" id="PS01332">
    <property type="entry name" value="HTH_RRF2_1"/>
    <property type="match status" value="1"/>
</dbReference>